<evidence type="ECO:0000256" key="1">
    <source>
        <dbReference type="SAM" id="MobiDB-lite"/>
    </source>
</evidence>
<accession>A0A8T9B498</accession>
<gene>
    <name evidence="2" type="ORF">LARI1_G008253</name>
</gene>
<feature type="region of interest" description="Disordered" evidence="1">
    <location>
        <begin position="158"/>
        <end position="180"/>
    </location>
</feature>
<evidence type="ECO:0000313" key="2">
    <source>
        <dbReference type="EMBL" id="TVY14768.1"/>
    </source>
</evidence>
<dbReference type="OrthoDB" id="3540123at2759"/>
<reference evidence="2 3" key="1">
    <citation type="submission" date="2018-05" db="EMBL/GenBank/DDBJ databases">
        <title>Whole genome sequencing for identification of molecular markers to develop diagnostic detection tools for the regulated plant pathogen Lachnellula willkommii.</title>
        <authorList>
            <person name="Giroux E."/>
            <person name="Bilodeau G."/>
        </authorList>
    </citation>
    <scope>NUCLEOTIDE SEQUENCE [LARGE SCALE GENOMIC DNA]</scope>
    <source>
        <strain evidence="2 3">CBS 203.66</strain>
    </source>
</reference>
<sequence>MATVIPQGLISRDSVLDDFALWPKTEVLRIEALSDKLVIAELQAIMEGCGYSWHKINQLLQAELDKEALEFTLEDGDIIFEWNNLCDQKRQWETKRSHSVQSTEFKRDCLINLKIIPFKAGLGIEGLNLVTTNTDKPNLSTKDLWVDFDKWETLTNYDSSVSEGTEESTYEDDESESEED</sequence>
<feature type="compositionally biased region" description="Acidic residues" evidence="1">
    <location>
        <begin position="164"/>
        <end position="180"/>
    </location>
</feature>
<protein>
    <submittedName>
        <fullName evidence="2">Uncharacterized protein</fullName>
    </submittedName>
</protein>
<dbReference type="Proteomes" id="UP000469559">
    <property type="component" value="Unassembled WGS sequence"/>
</dbReference>
<keyword evidence="3" id="KW-1185">Reference proteome</keyword>
<dbReference type="EMBL" id="QGMF01000619">
    <property type="protein sequence ID" value="TVY14768.1"/>
    <property type="molecule type" value="Genomic_DNA"/>
</dbReference>
<comment type="caution">
    <text evidence="2">The sequence shown here is derived from an EMBL/GenBank/DDBJ whole genome shotgun (WGS) entry which is preliminary data.</text>
</comment>
<organism evidence="2 3">
    <name type="scientific">Lachnellula arida</name>
    <dbReference type="NCBI Taxonomy" id="1316785"/>
    <lineage>
        <taxon>Eukaryota</taxon>
        <taxon>Fungi</taxon>
        <taxon>Dikarya</taxon>
        <taxon>Ascomycota</taxon>
        <taxon>Pezizomycotina</taxon>
        <taxon>Leotiomycetes</taxon>
        <taxon>Helotiales</taxon>
        <taxon>Lachnaceae</taxon>
        <taxon>Lachnellula</taxon>
    </lineage>
</organism>
<evidence type="ECO:0000313" key="3">
    <source>
        <dbReference type="Proteomes" id="UP000469559"/>
    </source>
</evidence>
<dbReference type="AlphaFoldDB" id="A0A8T9B498"/>
<proteinExistence type="predicted"/>
<name>A0A8T9B498_9HELO</name>